<dbReference type="PANTHER" id="PTHR12151:SF25">
    <property type="entry name" value="LINALOOL DEHYDRATASE_ISOMERASE DOMAIN-CONTAINING PROTEIN"/>
    <property type="match status" value="1"/>
</dbReference>
<sequence length="281" mass="30944">MRICLLSFVFSLLLALTAHAVAVQGRVSSVLIDERSLEVELTASEEGELAVGTPQTFRVGAGDLAIGYEGRLIKGNAAYYGKRWHLEQVFPLDGQGAKAAGDVNQQLHQVTAAMSRRKYVKQGEYIPNFAMIDQHGDFLQIRQLQGKPFVLNFIFTRCTVPTMCPASSTRMSTMQDAAREAGLEDLQFVTITFDPAFDSPGILKQYAEGYGMEPENFHLLTGEPSVVEDLLRQFGILTMDEAGTINHTMATLLVDAKGRVAYRKEGATWTTDEFLAAAKKL</sequence>
<feature type="domain" description="Thioredoxin" evidence="4">
    <location>
        <begin position="120"/>
        <end position="281"/>
    </location>
</feature>
<proteinExistence type="inferred from homology"/>
<dbReference type="CDD" id="cd02968">
    <property type="entry name" value="SCO"/>
    <property type="match status" value="1"/>
</dbReference>
<dbReference type="EMBL" id="CP138858">
    <property type="protein sequence ID" value="WPJ95907.1"/>
    <property type="molecule type" value="Genomic_DNA"/>
</dbReference>
<feature type="signal peptide" evidence="3">
    <location>
        <begin position="1"/>
        <end position="20"/>
    </location>
</feature>
<keyword evidence="2" id="KW-0186">Copper</keyword>
<gene>
    <name evidence="5" type="ORF">SH580_21055</name>
</gene>
<keyword evidence="6" id="KW-1185">Reference proteome</keyword>
<dbReference type="SUPFAM" id="SSF52833">
    <property type="entry name" value="Thioredoxin-like"/>
    <property type="match status" value="1"/>
</dbReference>
<evidence type="ECO:0000259" key="4">
    <source>
        <dbReference type="PROSITE" id="PS51352"/>
    </source>
</evidence>
<comment type="similarity">
    <text evidence="1">Belongs to the SCO1/2 family.</text>
</comment>
<evidence type="ECO:0000313" key="5">
    <source>
        <dbReference type="EMBL" id="WPJ95907.1"/>
    </source>
</evidence>
<evidence type="ECO:0000256" key="2">
    <source>
        <dbReference type="ARBA" id="ARBA00023008"/>
    </source>
</evidence>
<protein>
    <submittedName>
        <fullName evidence="5">SCO family protein</fullName>
    </submittedName>
</protein>
<dbReference type="RefSeq" id="WP_319832776.1">
    <property type="nucleotide sequence ID" value="NZ_CP138858.1"/>
</dbReference>
<dbReference type="InterPro" id="IPR003782">
    <property type="entry name" value="SCO1/SenC"/>
</dbReference>
<name>A0ABZ0RK47_9BACT</name>
<dbReference type="Gene3D" id="3.40.30.10">
    <property type="entry name" value="Glutaredoxin"/>
    <property type="match status" value="1"/>
</dbReference>
<reference evidence="5 6" key="1">
    <citation type="submission" date="2023-11" db="EMBL/GenBank/DDBJ databases">
        <title>Coraliomargarita sp. nov., isolated from marine algae.</title>
        <authorList>
            <person name="Lee J.K."/>
            <person name="Baek J.H."/>
            <person name="Kim J.M."/>
            <person name="Choi D.G."/>
            <person name="Jeon C.O."/>
        </authorList>
    </citation>
    <scope>NUCLEOTIDE SEQUENCE [LARGE SCALE GENOMIC DNA]</scope>
    <source>
        <strain evidence="5 6">J2-16</strain>
    </source>
</reference>
<dbReference type="InterPro" id="IPR013766">
    <property type="entry name" value="Thioredoxin_domain"/>
</dbReference>
<evidence type="ECO:0000256" key="1">
    <source>
        <dbReference type="ARBA" id="ARBA00010996"/>
    </source>
</evidence>
<dbReference type="Pfam" id="PF02630">
    <property type="entry name" value="SCO1-SenC"/>
    <property type="match status" value="1"/>
</dbReference>
<dbReference type="Proteomes" id="UP001324993">
    <property type="component" value="Chromosome"/>
</dbReference>
<evidence type="ECO:0000256" key="3">
    <source>
        <dbReference type="SAM" id="SignalP"/>
    </source>
</evidence>
<dbReference type="PANTHER" id="PTHR12151">
    <property type="entry name" value="ELECTRON TRANSPORT PROTIN SCO1/SENC FAMILY MEMBER"/>
    <property type="match status" value="1"/>
</dbReference>
<keyword evidence="3" id="KW-0732">Signal</keyword>
<dbReference type="PROSITE" id="PS51352">
    <property type="entry name" value="THIOREDOXIN_2"/>
    <property type="match status" value="1"/>
</dbReference>
<feature type="chain" id="PRO_5046056034" evidence="3">
    <location>
        <begin position="21"/>
        <end position="281"/>
    </location>
</feature>
<accession>A0ABZ0RK47</accession>
<evidence type="ECO:0000313" key="6">
    <source>
        <dbReference type="Proteomes" id="UP001324993"/>
    </source>
</evidence>
<dbReference type="InterPro" id="IPR036249">
    <property type="entry name" value="Thioredoxin-like_sf"/>
</dbReference>
<organism evidence="5 6">
    <name type="scientific">Coraliomargarita algicola</name>
    <dbReference type="NCBI Taxonomy" id="3092156"/>
    <lineage>
        <taxon>Bacteria</taxon>
        <taxon>Pseudomonadati</taxon>
        <taxon>Verrucomicrobiota</taxon>
        <taxon>Opitutia</taxon>
        <taxon>Puniceicoccales</taxon>
        <taxon>Coraliomargaritaceae</taxon>
        <taxon>Coraliomargarita</taxon>
    </lineage>
</organism>